<proteinExistence type="predicted"/>
<evidence type="ECO:0000313" key="3">
    <source>
        <dbReference type="Proteomes" id="UP000008205"/>
    </source>
</evidence>
<evidence type="ECO:0008006" key="4">
    <source>
        <dbReference type="Google" id="ProtNLM"/>
    </source>
</evidence>
<feature type="region of interest" description="Disordered" evidence="1">
    <location>
        <begin position="421"/>
        <end position="445"/>
    </location>
</feature>
<dbReference type="AlphaFoldDB" id="B7UGQ5"/>
<reference evidence="2 3" key="1">
    <citation type="journal article" date="2009" name="J. Bacteriol.">
        <title>Complete genome sequence and comparative genome analysis of enteropathogenic Escherichia coli O127:H6 strain E2348/69.</title>
        <authorList>
            <person name="Iguchi A."/>
            <person name="Thomson N.R."/>
            <person name="Ogura Y."/>
            <person name="Saunders D."/>
            <person name="Ooka T."/>
            <person name="Henderson I.R."/>
            <person name="Harris D."/>
            <person name="Asadulghani M."/>
            <person name="Kurokawa K."/>
            <person name="Dean P."/>
            <person name="Kenny B."/>
            <person name="Quail M.A."/>
            <person name="Thurston S."/>
            <person name="Dougan G."/>
            <person name="Hayashi T."/>
            <person name="Parkhill J."/>
            <person name="Frankel G."/>
        </authorList>
    </citation>
    <scope>NUCLEOTIDE SEQUENCE [LARGE SCALE GENOMIC DNA]</scope>
    <source>
        <strain evidence="3">E2348/69 / EPEC</strain>
    </source>
</reference>
<evidence type="ECO:0000256" key="1">
    <source>
        <dbReference type="SAM" id="MobiDB-lite"/>
    </source>
</evidence>
<accession>B7UGQ5</accession>
<evidence type="ECO:0000313" key="2">
    <source>
        <dbReference type="EMBL" id="CAS10290.1"/>
    </source>
</evidence>
<dbReference type="Proteomes" id="UP000008205">
    <property type="component" value="Chromosome"/>
</dbReference>
<gene>
    <name evidence="2" type="ordered locus">E2348C_2742</name>
</gene>
<dbReference type="HOGENOM" id="CLU_457785_0_0_6"/>
<keyword evidence="3" id="KW-1185">Reference proteome</keyword>
<protein>
    <recommendedName>
        <fullName evidence="4">Phage protein</fullName>
    </recommendedName>
</protein>
<dbReference type="KEGG" id="ecg:E2348C_2742"/>
<name>B7UGQ5_ECO27</name>
<feature type="compositionally biased region" description="Polar residues" evidence="1">
    <location>
        <begin position="421"/>
        <end position="432"/>
    </location>
</feature>
<feature type="compositionally biased region" description="Basic and acidic residues" evidence="1">
    <location>
        <begin position="436"/>
        <end position="445"/>
    </location>
</feature>
<organism evidence="2 3">
    <name type="scientific">Escherichia coli O127:H6 (strain E2348/69 / EPEC)</name>
    <dbReference type="NCBI Taxonomy" id="574521"/>
    <lineage>
        <taxon>Bacteria</taxon>
        <taxon>Pseudomonadati</taxon>
        <taxon>Pseudomonadota</taxon>
        <taxon>Gammaproteobacteria</taxon>
        <taxon>Enterobacterales</taxon>
        <taxon>Enterobacteriaceae</taxon>
        <taxon>Escherichia</taxon>
    </lineage>
</organism>
<sequence length="600" mass="63269">MSYFGLNAVNQNQQLDEAASNPAGFNTDVGFFDNSGTAAVSGLYSGLVAKPDQLLWAGMDKIVSPIAKFVNENTSINDTSAEYIGEQRKLAEQQVKRLTPDAATTGTAGQVLNGLFDMGGQAVVGTLLAGPAGGAAAVTALQGFSEFEKLTAQGVDFRTAQEAGLVQGVTAGAGTLIPMSLGLRAGGALAESVGAQLARTGESAVRNVAATAVRAAPDIAYAAGTNIAFGMAQRGLTAKTLRDGGYNEMAAQYDVFDRQSIAIDAVLGVAFGGVGRFLNARGESAATPEFSPAEVDAALAANASHHAEIDVAPGVPVNVLSRDAHIQALQKAMNDVSQGRAVDVASIAEPASFSDIPGRRNLISQAIDETLYRSEEGSTQIAVDTRALEQQAAQALDVEQVNQLQTDIAGIERSIETLNQERSGVLNEQPSGSGRELSRSRAARQERLRDIDQRINDESVRLQTAKDNLAANVEGGVNFEARAELARRQQAESDLNAQAMSFYKTAEVRTPDEAAPFEPGAVLRHAEQRPTAEQAGDMDLRIAEDSLVESPDMMITILDDDGNPQSRSAREVLDEVSRENEQAVQDSSLFDVAVACFLRG</sequence>
<dbReference type="EMBL" id="FM180568">
    <property type="protein sequence ID" value="CAS10290.1"/>
    <property type="molecule type" value="Genomic_DNA"/>
</dbReference>
<dbReference type="RefSeq" id="WP_000119842.1">
    <property type="nucleotide sequence ID" value="NC_011601.1"/>
</dbReference>